<proteinExistence type="predicted"/>
<keyword evidence="2" id="KW-1185">Reference proteome</keyword>
<dbReference type="AlphaFoldDB" id="A0AAQ4DM48"/>
<name>A0AAQ4DM48_AMBAM</name>
<protein>
    <submittedName>
        <fullName evidence="1">Uncharacterized protein</fullName>
    </submittedName>
</protein>
<reference evidence="1 2" key="1">
    <citation type="journal article" date="2023" name="Arcadia Sci">
        <title>De novo assembly of a long-read Amblyomma americanum tick genome.</title>
        <authorList>
            <person name="Chou S."/>
            <person name="Poskanzer K.E."/>
            <person name="Rollins M."/>
            <person name="Thuy-Boun P.S."/>
        </authorList>
    </citation>
    <scope>NUCLEOTIDE SEQUENCE [LARGE SCALE GENOMIC DNA]</scope>
    <source>
        <strain evidence="1">F_SG_1</strain>
        <tissue evidence="1">Salivary glands</tissue>
    </source>
</reference>
<accession>A0AAQ4DM48</accession>
<dbReference type="EMBL" id="JARKHS020029227">
    <property type="protein sequence ID" value="KAK8763538.1"/>
    <property type="molecule type" value="Genomic_DNA"/>
</dbReference>
<organism evidence="1 2">
    <name type="scientific">Amblyomma americanum</name>
    <name type="common">Lone star tick</name>
    <dbReference type="NCBI Taxonomy" id="6943"/>
    <lineage>
        <taxon>Eukaryota</taxon>
        <taxon>Metazoa</taxon>
        <taxon>Ecdysozoa</taxon>
        <taxon>Arthropoda</taxon>
        <taxon>Chelicerata</taxon>
        <taxon>Arachnida</taxon>
        <taxon>Acari</taxon>
        <taxon>Parasitiformes</taxon>
        <taxon>Ixodida</taxon>
        <taxon>Ixodoidea</taxon>
        <taxon>Ixodidae</taxon>
        <taxon>Amblyomminae</taxon>
        <taxon>Amblyomma</taxon>
    </lineage>
</organism>
<sequence>MVFVSAMNPACGSILFTYALYVYLGDQIFATAGAIDMPEGLQGLWNQTLTLFNKTESALANNLAPSVRHRIVTDVNFGGHRMAEIFEDKNTSDFINCNVIGDKNQVVWSWRHSKKLRRSGKRERH</sequence>
<evidence type="ECO:0000313" key="2">
    <source>
        <dbReference type="Proteomes" id="UP001321473"/>
    </source>
</evidence>
<comment type="caution">
    <text evidence="1">The sequence shown here is derived from an EMBL/GenBank/DDBJ whole genome shotgun (WGS) entry which is preliminary data.</text>
</comment>
<dbReference type="Proteomes" id="UP001321473">
    <property type="component" value="Unassembled WGS sequence"/>
</dbReference>
<evidence type="ECO:0000313" key="1">
    <source>
        <dbReference type="EMBL" id="KAK8763538.1"/>
    </source>
</evidence>
<gene>
    <name evidence="1" type="ORF">V5799_033852</name>
</gene>